<dbReference type="AlphaFoldDB" id="A0A915LFK8"/>
<dbReference type="GO" id="GO:0005524">
    <property type="term" value="F:ATP binding"/>
    <property type="evidence" value="ECO:0007669"/>
    <property type="project" value="UniProtKB-UniRule"/>
</dbReference>
<dbReference type="InterPro" id="IPR011009">
    <property type="entry name" value="Kinase-like_dom_sf"/>
</dbReference>
<dbReference type="GO" id="GO:0005737">
    <property type="term" value="C:cytoplasm"/>
    <property type="evidence" value="ECO:0007669"/>
    <property type="project" value="TreeGrafter"/>
</dbReference>
<feature type="binding site" evidence="3">
    <location>
        <position position="216"/>
    </location>
    <ligand>
        <name>ATP</name>
        <dbReference type="ChEBI" id="CHEBI:30616"/>
    </ligand>
</feature>
<evidence type="ECO:0000256" key="1">
    <source>
        <dbReference type="ARBA" id="ARBA00022741"/>
    </source>
</evidence>
<dbReference type="PANTHER" id="PTHR44167:SF24">
    <property type="entry name" value="SERINE_THREONINE-PROTEIN KINASE CHK2"/>
    <property type="match status" value="1"/>
</dbReference>
<dbReference type="WBParaSite" id="scaffold10316_cov240.g14694">
    <property type="protein sequence ID" value="scaffold10316_cov240.g14694"/>
    <property type="gene ID" value="scaffold10316_cov240.g14694"/>
</dbReference>
<accession>A0A915LFK8</accession>
<dbReference type="Gene3D" id="1.10.510.10">
    <property type="entry name" value="Transferase(Phosphotransferase) domain 1"/>
    <property type="match status" value="1"/>
</dbReference>
<sequence length="508" mass="57282">DQSSTSNANLARKVSKVGVIDLNRPLSRMDVFYTGSTQSLAKRTQNRMPNFSENNFFENKQEAKPSIGKSNLYLSAAGLHTLEGAAKSGIVSSKWTNNIISSLRSMLDLGLLQSPTFLVLAISGLFNVVGRVLCGFAALRSIICVELLGIERLSSAFGMLMLFMGIAALFGEEITLEYDSEEIGSGSFSEVYHATLKEGYTLGGKNREELGCIALKETIMTEETRNKTSIELMQRNEWEILLDNTPTKRILYSLLEWGDGGNFRNYINNKQIEWGRGGNWQIDDNKVFGVVKDPVLVMGELHQKVIHLDFKPENLIYVTKNGETILKAIDFGGAKIFGINDQRRFYHSVNIQNQLCIFSQNSPLSTKAYRSPEHRNLLCRQHNICPVHEQCPENNTLCREHQKTCHKNTYYLLSIKSDIWAIGAILIQISMGNLLAKEANGDIAILNEDNQQGILTNIYFNVELNEEKREKIRNLFNLADNKINIGPDYIFNLPYCQYYVNDGMDAEN</sequence>
<dbReference type="InterPro" id="IPR017441">
    <property type="entry name" value="Protein_kinase_ATP_BS"/>
</dbReference>
<dbReference type="GO" id="GO:0004674">
    <property type="term" value="F:protein serine/threonine kinase activity"/>
    <property type="evidence" value="ECO:0007669"/>
    <property type="project" value="TreeGrafter"/>
</dbReference>
<evidence type="ECO:0000256" key="3">
    <source>
        <dbReference type="PROSITE-ProRule" id="PRU10141"/>
    </source>
</evidence>
<proteinExistence type="predicted"/>
<feature type="domain" description="Protein kinase" evidence="4">
    <location>
        <begin position="177"/>
        <end position="496"/>
    </location>
</feature>
<evidence type="ECO:0000313" key="5">
    <source>
        <dbReference type="Proteomes" id="UP000887561"/>
    </source>
</evidence>
<keyword evidence="1 3" id="KW-0547">Nucleotide-binding</keyword>
<protein>
    <submittedName>
        <fullName evidence="6">Protein kinase domain-containing protein</fullName>
    </submittedName>
</protein>
<dbReference type="PANTHER" id="PTHR44167">
    <property type="entry name" value="OVARIAN-SPECIFIC SERINE/THREONINE-PROTEIN KINASE LOK-RELATED"/>
    <property type="match status" value="1"/>
</dbReference>
<dbReference type="Proteomes" id="UP000887561">
    <property type="component" value="Unplaced"/>
</dbReference>
<reference evidence="6" key="1">
    <citation type="submission" date="2022-11" db="UniProtKB">
        <authorList>
            <consortium name="WormBaseParasite"/>
        </authorList>
    </citation>
    <scope>IDENTIFICATION</scope>
</reference>
<keyword evidence="2 3" id="KW-0067">ATP-binding</keyword>
<organism evidence="5 6">
    <name type="scientific">Meloidogyne javanica</name>
    <name type="common">Root-knot nematode worm</name>
    <dbReference type="NCBI Taxonomy" id="6303"/>
    <lineage>
        <taxon>Eukaryota</taxon>
        <taxon>Metazoa</taxon>
        <taxon>Ecdysozoa</taxon>
        <taxon>Nematoda</taxon>
        <taxon>Chromadorea</taxon>
        <taxon>Rhabditida</taxon>
        <taxon>Tylenchina</taxon>
        <taxon>Tylenchomorpha</taxon>
        <taxon>Tylenchoidea</taxon>
        <taxon>Meloidogynidae</taxon>
        <taxon>Meloidogyninae</taxon>
        <taxon>Meloidogyne</taxon>
        <taxon>Meloidogyne incognita group</taxon>
    </lineage>
</organism>
<evidence type="ECO:0000313" key="6">
    <source>
        <dbReference type="WBParaSite" id="scaffold10316_cov240.g14694"/>
    </source>
</evidence>
<dbReference type="GO" id="GO:0005634">
    <property type="term" value="C:nucleus"/>
    <property type="evidence" value="ECO:0007669"/>
    <property type="project" value="TreeGrafter"/>
</dbReference>
<evidence type="ECO:0000256" key="2">
    <source>
        <dbReference type="ARBA" id="ARBA00022840"/>
    </source>
</evidence>
<dbReference type="PROSITE" id="PS50011">
    <property type="entry name" value="PROTEIN_KINASE_DOM"/>
    <property type="match status" value="1"/>
</dbReference>
<dbReference type="Pfam" id="PF00069">
    <property type="entry name" value="Pkinase"/>
    <property type="match status" value="1"/>
</dbReference>
<dbReference type="PROSITE" id="PS00108">
    <property type="entry name" value="PROTEIN_KINASE_ST"/>
    <property type="match status" value="1"/>
</dbReference>
<dbReference type="InterPro" id="IPR008271">
    <property type="entry name" value="Ser/Thr_kinase_AS"/>
</dbReference>
<dbReference type="PROSITE" id="PS00107">
    <property type="entry name" value="PROTEIN_KINASE_ATP"/>
    <property type="match status" value="1"/>
</dbReference>
<dbReference type="SMART" id="SM00220">
    <property type="entry name" value="S_TKc"/>
    <property type="match status" value="1"/>
</dbReference>
<evidence type="ECO:0000259" key="4">
    <source>
        <dbReference type="PROSITE" id="PS50011"/>
    </source>
</evidence>
<dbReference type="GO" id="GO:0044773">
    <property type="term" value="P:mitotic DNA damage checkpoint signaling"/>
    <property type="evidence" value="ECO:0007669"/>
    <property type="project" value="TreeGrafter"/>
</dbReference>
<keyword evidence="5" id="KW-1185">Reference proteome</keyword>
<dbReference type="InterPro" id="IPR000719">
    <property type="entry name" value="Prot_kinase_dom"/>
</dbReference>
<name>A0A915LFK8_MELJA</name>
<dbReference type="SUPFAM" id="SSF56112">
    <property type="entry name" value="Protein kinase-like (PK-like)"/>
    <property type="match status" value="1"/>
</dbReference>